<dbReference type="AlphaFoldDB" id="A0A8J7YLA8"/>
<proteinExistence type="inferred from homology"/>
<dbReference type="PANTHER" id="PTHR43386:SF1">
    <property type="entry name" value="D,D-DIPEPTIDE TRANSPORT SYSTEM PERMEASE PROTEIN DDPC-RELATED"/>
    <property type="match status" value="1"/>
</dbReference>
<accession>A0A8J7YLA8</accession>
<keyword evidence="2 7" id="KW-0813">Transport</keyword>
<feature type="transmembrane region" description="Helical" evidence="7">
    <location>
        <begin position="127"/>
        <end position="153"/>
    </location>
</feature>
<dbReference type="Gene3D" id="1.10.3720.10">
    <property type="entry name" value="MetI-like"/>
    <property type="match status" value="1"/>
</dbReference>
<feature type="transmembrane region" description="Helical" evidence="7">
    <location>
        <begin position="191"/>
        <end position="212"/>
    </location>
</feature>
<keyword evidence="6 7" id="KW-0472">Membrane</keyword>
<evidence type="ECO:0000313" key="9">
    <source>
        <dbReference type="EMBL" id="MBX8632752.1"/>
    </source>
</evidence>
<protein>
    <submittedName>
        <fullName evidence="9">ABC transporter permease</fullName>
    </submittedName>
</protein>
<evidence type="ECO:0000256" key="2">
    <source>
        <dbReference type="ARBA" id="ARBA00022448"/>
    </source>
</evidence>
<keyword evidence="5 7" id="KW-1133">Transmembrane helix</keyword>
<dbReference type="Pfam" id="PF00528">
    <property type="entry name" value="BPD_transp_1"/>
    <property type="match status" value="1"/>
</dbReference>
<evidence type="ECO:0000256" key="4">
    <source>
        <dbReference type="ARBA" id="ARBA00022692"/>
    </source>
</evidence>
<keyword evidence="4 7" id="KW-0812">Transmembrane</keyword>
<dbReference type="InterPro" id="IPR035906">
    <property type="entry name" value="MetI-like_sf"/>
</dbReference>
<evidence type="ECO:0000313" key="10">
    <source>
        <dbReference type="Proteomes" id="UP000716004"/>
    </source>
</evidence>
<organism evidence="9 10">
    <name type="scientific">Candidatus Sysuiplasma superficiale</name>
    <dbReference type="NCBI Taxonomy" id="2823368"/>
    <lineage>
        <taxon>Archaea</taxon>
        <taxon>Methanobacteriati</taxon>
        <taxon>Thermoplasmatota</taxon>
        <taxon>Thermoplasmata</taxon>
        <taxon>Candidatus Sysuiplasmatales</taxon>
        <taxon>Candidatus Sysuiplasmataceae</taxon>
        <taxon>Candidatus Sysuiplasma</taxon>
    </lineage>
</organism>
<dbReference type="EMBL" id="JAGVSJ010000062">
    <property type="protein sequence ID" value="MBX8632752.1"/>
    <property type="molecule type" value="Genomic_DNA"/>
</dbReference>
<evidence type="ECO:0000256" key="5">
    <source>
        <dbReference type="ARBA" id="ARBA00022989"/>
    </source>
</evidence>
<dbReference type="SUPFAM" id="SSF161098">
    <property type="entry name" value="MetI-like"/>
    <property type="match status" value="1"/>
</dbReference>
<feature type="transmembrane region" description="Helical" evidence="7">
    <location>
        <begin position="248"/>
        <end position="272"/>
    </location>
</feature>
<comment type="similarity">
    <text evidence="7">Belongs to the binding-protein-dependent transport system permease family.</text>
</comment>
<feature type="transmembrane region" description="Helical" evidence="7">
    <location>
        <begin position="20"/>
        <end position="41"/>
    </location>
</feature>
<dbReference type="GO" id="GO:0055085">
    <property type="term" value="P:transmembrane transport"/>
    <property type="evidence" value="ECO:0007669"/>
    <property type="project" value="InterPro"/>
</dbReference>
<dbReference type="InterPro" id="IPR000515">
    <property type="entry name" value="MetI-like"/>
</dbReference>
<dbReference type="PANTHER" id="PTHR43386">
    <property type="entry name" value="OLIGOPEPTIDE TRANSPORT SYSTEM PERMEASE PROTEIN APPC"/>
    <property type="match status" value="1"/>
</dbReference>
<comment type="subcellular location">
    <subcellularLocation>
        <location evidence="1 7">Cell membrane</location>
        <topology evidence="1 7">Multi-pass membrane protein</topology>
    </subcellularLocation>
</comment>
<dbReference type="PROSITE" id="PS50928">
    <property type="entry name" value="ABC_TM1"/>
    <property type="match status" value="1"/>
</dbReference>
<keyword evidence="3" id="KW-1003">Cell membrane</keyword>
<reference evidence="9" key="1">
    <citation type="submission" date="2021-04" db="EMBL/GenBank/DDBJ databases">
        <title>Genomic insights into ecological role and evolution of a novel Thermoplasmata order Candidatus Sysuiplasmatales.</title>
        <authorList>
            <person name="Yuan Y."/>
        </authorList>
    </citation>
    <scope>NUCLEOTIDE SEQUENCE</scope>
    <source>
        <strain evidence="9">YP2-bin.285</strain>
    </source>
</reference>
<evidence type="ECO:0000256" key="3">
    <source>
        <dbReference type="ARBA" id="ARBA00022475"/>
    </source>
</evidence>
<evidence type="ECO:0000256" key="1">
    <source>
        <dbReference type="ARBA" id="ARBA00004651"/>
    </source>
</evidence>
<dbReference type="CDD" id="cd06261">
    <property type="entry name" value="TM_PBP2"/>
    <property type="match status" value="1"/>
</dbReference>
<evidence type="ECO:0000259" key="8">
    <source>
        <dbReference type="PROSITE" id="PS50928"/>
    </source>
</evidence>
<sequence length="283" mass="30266">MKSRGMLGILSYSARGSTYFKIGLGIVLFFIAIAVVGLFWLPYNPLKSTGPDWSPPSMKHYFGTTNIGQDVFSQWMYGARSTLIVGALAATISVGIGLAIGLAAGYIRYADGPLMRLTDVVLTLPALPLLITISAFVRPSIFTVALFIALLSWGGKARVVRSMTISLKESPFIEVARLSGVPRSRILFGDILKHIMPLVLTYSLFTIIGAILTEAGLDFIGVGPITSYSWGASISLANSAGAVLVGGWWWFLAPGLSIGIFSTGIAMIAYGLETAFKNTQVKT</sequence>
<dbReference type="GO" id="GO:0005886">
    <property type="term" value="C:plasma membrane"/>
    <property type="evidence" value="ECO:0007669"/>
    <property type="project" value="UniProtKB-SubCell"/>
</dbReference>
<gene>
    <name evidence="9" type="ORF">J9259_09615</name>
</gene>
<evidence type="ECO:0000256" key="7">
    <source>
        <dbReference type="RuleBase" id="RU363032"/>
    </source>
</evidence>
<evidence type="ECO:0000256" key="6">
    <source>
        <dbReference type="ARBA" id="ARBA00023136"/>
    </source>
</evidence>
<comment type="caution">
    <text evidence="9">The sequence shown here is derived from an EMBL/GenBank/DDBJ whole genome shotgun (WGS) entry which is preliminary data.</text>
</comment>
<dbReference type="InterPro" id="IPR050366">
    <property type="entry name" value="BP-dependent_transpt_permease"/>
</dbReference>
<feature type="transmembrane region" description="Helical" evidence="7">
    <location>
        <begin position="83"/>
        <end position="107"/>
    </location>
</feature>
<feature type="domain" description="ABC transmembrane type-1" evidence="8">
    <location>
        <begin position="79"/>
        <end position="269"/>
    </location>
</feature>
<dbReference type="Proteomes" id="UP000716004">
    <property type="component" value="Unassembled WGS sequence"/>
</dbReference>
<name>A0A8J7YLA8_9ARCH</name>